<dbReference type="SUPFAM" id="SSF53182">
    <property type="entry name" value="Pyrrolidone carboxyl peptidase (pyroglutamate aminopeptidase)"/>
    <property type="match status" value="1"/>
</dbReference>
<dbReference type="InterPro" id="IPR036390">
    <property type="entry name" value="WH_DNA-bd_sf"/>
</dbReference>
<feature type="domain" description="RRM" evidence="9">
    <location>
        <begin position="418"/>
        <end position="489"/>
    </location>
</feature>
<keyword evidence="6 7" id="KW-0694">RNA-binding</keyword>
<evidence type="ECO:0000256" key="6">
    <source>
        <dbReference type="ARBA" id="ARBA00022884"/>
    </source>
</evidence>
<dbReference type="GO" id="GO:0008234">
    <property type="term" value="F:cysteine-type peptidase activity"/>
    <property type="evidence" value="ECO:0007669"/>
    <property type="project" value="UniProtKB-KW"/>
</dbReference>
<dbReference type="Gene3D" id="3.40.630.20">
    <property type="entry name" value="Peptidase C15, pyroglutamyl peptidase I-like"/>
    <property type="match status" value="1"/>
</dbReference>
<dbReference type="InterPro" id="IPR045180">
    <property type="entry name" value="La_dom_prot"/>
</dbReference>
<feature type="compositionally biased region" description="Basic and acidic residues" evidence="8">
    <location>
        <begin position="743"/>
        <end position="753"/>
    </location>
</feature>
<feature type="compositionally biased region" description="Low complexity" evidence="8">
    <location>
        <begin position="615"/>
        <end position="628"/>
    </location>
</feature>
<dbReference type="GO" id="GO:0003729">
    <property type="term" value="F:mRNA binding"/>
    <property type="evidence" value="ECO:0007669"/>
    <property type="project" value="TreeGrafter"/>
</dbReference>
<dbReference type="InterPro" id="IPR035979">
    <property type="entry name" value="RBD_domain_sf"/>
</dbReference>
<gene>
    <name evidence="11" type="ORF">P3T76_000855</name>
</gene>
<evidence type="ECO:0000256" key="2">
    <source>
        <dbReference type="ARBA" id="ARBA00022553"/>
    </source>
</evidence>
<dbReference type="SUPFAM" id="SSF46785">
    <property type="entry name" value="Winged helix' DNA-binding domain"/>
    <property type="match status" value="1"/>
</dbReference>
<reference evidence="11" key="1">
    <citation type="submission" date="2023-08" db="EMBL/GenBank/DDBJ databases">
        <title>Reference Genome Resource for the Citrus Pathogen Phytophthora citrophthora.</title>
        <authorList>
            <person name="Moller H."/>
            <person name="Coetzee B."/>
            <person name="Rose L.J."/>
            <person name="Van Niekerk J.M."/>
        </authorList>
    </citation>
    <scope>NUCLEOTIDE SEQUENCE</scope>
    <source>
        <strain evidence="11">STE-U-9442</strain>
    </source>
</reference>
<keyword evidence="4" id="KW-0378">Hydrolase</keyword>
<feature type="region of interest" description="Disordered" evidence="8">
    <location>
        <begin position="541"/>
        <end position="645"/>
    </location>
</feature>
<proteinExistence type="inferred from homology"/>
<evidence type="ECO:0000256" key="1">
    <source>
        <dbReference type="ARBA" id="ARBA00006641"/>
    </source>
</evidence>
<dbReference type="CDD" id="cd12430">
    <property type="entry name" value="RRM_LARP4_5_like"/>
    <property type="match status" value="1"/>
</dbReference>
<protein>
    <submittedName>
        <fullName evidence="11">La-related protein 4</fullName>
    </submittedName>
</protein>
<evidence type="ECO:0000256" key="7">
    <source>
        <dbReference type="PROSITE-ProRule" id="PRU00332"/>
    </source>
</evidence>
<keyword evidence="5" id="KW-0788">Thiol protease</keyword>
<dbReference type="InterPro" id="IPR012677">
    <property type="entry name" value="Nucleotide-bd_a/b_plait_sf"/>
</dbReference>
<keyword evidence="2" id="KW-0597">Phosphoprotein</keyword>
<dbReference type="Pfam" id="PF26088">
    <property type="entry name" value="RRM_LARP4"/>
    <property type="match status" value="1"/>
</dbReference>
<comment type="similarity">
    <text evidence="1">Belongs to the peptidase C15 family.</text>
</comment>
<evidence type="ECO:0000256" key="8">
    <source>
        <dbReference type="SAM" id="MobiDB-lite"/>
    </source>
</evidence>
<keyword evidence="3" id="KW-0645">Protease</keyword>
<dbReference type="GO" id="GO:0005634">
    <property type="term" value="C:nucleus"/>
    <property type="evidence" value="ECO:0007669"/>
    <property type="project" value="TreeGrafter"/>
</dbReference>
<feature type="compositionally biased region" description="Low complexity" evidence="8">
    <location>
        <begin position="8"/>
        <end position="25"/>
    </location>
</feature>
<dbReference type="Proteomes" id="UP001259832">
    <property type="component" value="Unassembled WGS sequence"/>
</dbReference>
<evidence type="ECO:0000259" key="9">
    <source>
        <dbReference type="PROSITE" id="PS50102"/>
    </source>
</evidence>
<dbReference type="PANTHER" id="PTHR22792:SF140">
    <property type="entry name" value="ACHILLES, ISOFORM A"/>
    <property type="match status" value="1"/>
</dbReference>
<feature type="region of interest" description="Disordered" evidence="8">
    <location>
        <begin position="1"/>
        <end position="25"/>
    </location>
</feature>
<dbReference type="InterPro" id="IPR016125">
    <property type="entry name" value="Peptidase_C15-like"/>
</dbReference>
<evidence type="ECO:0000313" key="12">
    <source>
        <dbReference type="Proteomes" id="UP001259832"/>
    </source>
</evidence>
<dbReference type="AlphaFoldDB" id="A0AAD9H1Q6"/>
<dbReference type="SMART" id="SM00715">
    <property type="entry name" value="LA"/>
    <property type="match status" value="1"/>
</dbReference>
<evidence type="ECO:0000256" key="3">
    <source>
        <dbReference type="ARBA" id="ARBA00022670"/>
    </source>
</evidence>
<accession>A0AAD9H1Q6</accession>
<feature type="region of interest" description="Disordered" evidence="8">
    <location>
        <begin position="301"/>
        <end position="328"/>
    </location>
</feature>
<evidence type="ECO:0000313" key="11">
    <source>
        <dbReference type="EMBL" id="KAK1948566.1"/>
    </source>
</evidence>
<dbReference type="InterPro" id="IPR000504">
    <property type="entry name" value="RRM_dom"/>
</dbReference>
<dbReference type="InterPro" id="IPR006630">
    <property type="entry name" value="La_HTH"/>
</dbReference>
<dbReference type="Pfam" id="PF01470">
    <property type="entry name" value="Peptidase_C15"/>
    <property type="match status" value="1"/>
</dbReference>
<dbReference type="InterPro" id="IPR036388">
    <property type="entry name" value="WH-like_DNA-bd_sf"/>
</dbReference>
<organism evidence="11 12">
    <name type="scientific">Phytophthora citrophthora</name>
    <dbReference type="NCBI Taxonomy" id="4793"/>
    <lineage>
        <taxon>Eukaryota</taxon>
        <taxon>Sar</taxon>
        <taxon>Stramenopiles</taxon>
        <taxon>Oomycota</taxon>
        <taxon>Peronosporomycetes</taxon>
        <taxon>Peronosporales</taxon>
        <taxon>Peronosporaceae</taxon>
        <taxon>Phytophthora</taxon>
    </lineage>
</organism>
<dbReference type="Pfam" id="PF05383">
    <property type="entry name" value="La"/>
    <property type="match status" value="1"/>
</dbReference>
<dbReference type="GO" id="GO:0006508">
    <property type="term" value="P:proteolysis"/>
    <property type="evidence" value="ECO:0007669"/>
    <property type="project" value="UniProtKB-KW"/>
</dbReference>
<evidence type="ECO:0000256" key="4">
    <source>
        <dbReference type="ARBA" id="ARBA00022801"/>
    </source>
</evidence>
<dbReference type="InterPro" id="IPR036440">
    <property type="entry name" value="Peptidase_C15-like_sf"/>
</dbReference>
<dbReference type="SUPFAM" id="SSF54928">
    <property type="entry name" value="RNA-binding domain, RBD"/>
    <property type="match status" value="1"/>
</dbReference>
<dbReference type="EMBL" id="JASMQC010000001">
    <property type="protein sequence ID" value="KAK1948566.1"/>
    <property type="molecule type" value="Genomic_DNA"/>
</dbReference>
<dbReference type="Gene3D" id="1.10.10.10">
    <property type="entry name" value="Winged helix-like DNA-binding domain superfamily/Winged helix DNA-binding domain"/>
    <property type="match status" value="1"/>
</dbReference>
<sequence>MVANSQHEATATSEANASANATAGATATPIQKRDVYLTGFGRFGDILENPTTLLARKLAEHPKVTESHVLEVSAESKTTTYRCAISKVLNNESNTRWLSAVLQAARRNSLRCTQGQRAQRFCITPIDQERGRPCIFLHFGVAATSRSIKLEQVGYNVADFRIPDERGYVATNEIIHEGEPSDISTNLPLEEMLATLQAVHPRVDLSDDPGRYICNFVYYRSLVWAKHQETKGNQKHFALFVHFPEFRNVVFEDQMAVASKIVDLYVSLDFVKPEVGVAYTTYDLTLFLVFRTPVTDTSNRRRHPFRLPTASGVRGTRPSTAKAPTAMSAQQTNVELKEAIKRQVEFYFSRANLTNDAYLVSQMNSQMYVPVEVIVNFSKIKQLTDNTALLVEAVQDSDVCSLNSAKDAIKPNIKSERTTIILREIPSSTKPEDVEAIFDGCGKVASVRSDVGDTWFVTMNSESEAVSTLLALRSKTFNGAAIKARLKSENVLKSFYPTQPAENVIAPSVGAPYGGRGYYASPNMGYYDNYGVQYNTVNPRAGQHNNYNNGAERYAGNNQRGGAVAGRGQGRQNRSNGTGTHQQKETRAKSGSFEQRGPGSARKNKDKRTKAEKQANGSANGKKAAAPAERQPVMNAANFPPLPTAQEKGEVSNVITYKYHHEDIMEIVKNMDENDCMLPEGKMDYAVHPAALTPEAHPDLLRNQRTYSIEQARDAMRQGRPIRSDSVGSIDYESMMYGEDYTKEAREQRKQKAESTPAPADSVPAAKSAASPKSTKPAAVPAKAVGYAAAVINGTPAPTPAPEPKKKQPAAKTAAKTSSKDEKKTAKKTGKTAESASKEAAAPAVDESLPKTGAWGGRNFLDVVKADPPAAPVQATATASASESESK</sequence>
<feature type="compositionally biased region" description="Low complexity" evidence="8">
    <location>
        <begin position="832"/>
        <end position="844"/>
    </location>
</feature>
<feature type="region of interest" description="Disordered" evidence="8">
    <location>
        <begin position="743"/>
        <end position="780"/>
    </location>
</feature>
<evidence type="ECO:0000256" key="5">
    <source>
        <dbReference type="ARBA" id="ARBA00022807"/>
    </source>
</evidence>
<name>A0AAD9H1Q6_9STRA</name>
<keyword evidence="12" id="KW-1185">Reference proteome</keyword>
<feature type="compositionally biased region" description="Low complexity" evidence="8">
    <location>
        <begin position="570"/>
        <end position="579"/>
    </location>
</feature>
<feature type="domain" description="HTH La-type RNA-binding" evidence="10">
    <location>
        <begin position="330"/>
        <end position="419"/>
    </location>
</feature>
<feature type="compositionally biased region" description="Low complexity" evidence="8">
    <location>
        <begin position="757"/>
        <end position="780"/>
    </location>
</feature>
<comment type="caution">
    <text evidence="11">The sequence shown here is derived from an EMBL/GenBank/DDBJ whole genome shotgun (WGS) entry which is preliminary data.</text>
</comment>
<dbReference type="Gene3D" id="3.30.70.330">
    <property type="match status" value="1"/>
</dbReference>
<feature type="region of interest" description="Disordered" evidence="8">
    <location>
        <begin position="793"/>
        <end position="856"/>
    </location>
</feature>
<dbReference type="PROSITE" id="PS50961">
    <property type="entry name" value="HTH_LA"/>
    <property type="match status" value="1"/>
</dbReference>
<dbReference type="PANTHER" id="PTHR22792">
    <property type="entry name" value="LUPUS LA PROTEIN-RELATED"/>
    <property type="match status" value="1"/>
</dbReference>
<dbReference type="PROSITE" id="PS50102">
    <property type="entry name" value="RRM"/>
    <property type="match status" value="1"/>
</dbReference>
<dbReference type="InterPro" id="IPR058699">
    <property type="entry name" value="RRM_LARP4/4B"/>
</dbReference>
<evidence type="ECO:0000259" key="10">
    <source>
        <dbReference type="PROSITE" id="PS50961"/>
    </source>
</evidence>